<dbReference type="RefSeq" id="WP_066790433.1">
    <property type="nucleotide sequence ID" value="NZ_LWQS01000082.1"/>
</dbReference>
<dbReference type="SUPFAM" id="SSF55729">
    <property type="entry name" value="Acyl-CoA N-acyltransferases (Nat)"/>
    <property type="match status" value="1"/>
</dbReference>
<dbReference type="Gene3D" id="3.40.630.30">
    <property type="match status" value="1"/>
</dbReference>
<organism evidence="2 3">
    <name type="scientific">Chloroflexus islandicus</name>
    <dbReference type="NCBI Taxonomy" id="1707952"/>
    <lineage>
        <taxon>Bacteria</taxon>
        <taxon>Bacillati</taxon>
        <taxon>Chloroflexota</taxon>
        <taxon>Chloroflexia</taxon>
        <taxon>Chloroflexales</taxon>
        <taxon>Chloroflexineae</taxon>
        <taxon>Chloroflexaceae</taxon>
        <taxon>Chloroflexus</taxon>
    </lineage>
</organism>
<reference evidence="2 3" key="1">
    <citation type="submission" date="2016-04" db="EMBL/GenBank/DDBJ databases">
        <title>Chloroflexus islandicus sp. nov., a thermophilic filamentous anoxygenic phototrophic bacterium from geyser Strokkur (Iceland).</title>
        <authorList>
            <person name="Gaisin V.A."/>
            <person name="Kalashnikov A.M."/>
            <person name="Sukhacheva M.V."/>
            <person name="Grouzdev D.S."/>
            <person name="Ivanov T.M."/>
            <person name="Kuznetsov B."/>
            <person name="Gorlenko V.M."/>
        </authorList>
    </citation>
    <scope>NUCLEOTIDE SEQUENCE [LARGE SCALE GENOMIC DNA]</scope>
    <source>
        <strain evidence="3">isl-2</strain>
    </source>
</reference>
<dbReference type="AlphaFoldDB" id="A0A178M3T9"/>
<name>A0A178M3T9_9CHLR</name>
<dbReference type="InterPro" id="IPR000182">
    <property type="entry name" value="GNAT_dom"/>
</dbReference>
<evidence type="ECO:0000313" key="3">
    <source>
        <dbReference type="Proteomes" id="UP000078287"/>
    </source>
</evidence>
<gene>
    <name evidence="2" type="ORF">A6A03_04025</name>
</gene>
<dbReference type="Proteomes" id="UP000078287">
    <property type="component" value="Unassembled WGS sequence"/>
</dbReference>
<keyword evidence="3" id="KW-1185">Reference proteome</keyword>
<accession>A0A178M3T9</accession>
<comment type="caution">
    <text evidence="2">The sequence shown here is derived from an EMBL/GenBank/DDBJ whole genome shotgun (WGS) entry which is preliminary data.</text>
</comment>
<dbReference type="STRING" id="1707952.A6A03_04025"/>
<evidence type="ECO:0000259" key="1">
    <source>
        <dbReference type="PROSITE" id="PS51186"/>
    </source>
</evidence>
<dbReference type="OrthoDB" id="9811121at2"/>
<proteinExistence type="predicted"/>
<dbReference type="PROSITE" id="PS51186">
    <property type="entry name" value="GNAT"/>
    <property type="match status" value="1"/>
</dbReference>
<dbReference type="InterPro" id="IPR016181">
    <property type="entry name" value="Acyl_CoA_acyltransferase"/>
</dbReference>
<sequence length="201" mass="22511">MPITVVQTQPEHIPQLVIHQRICFPTLDPEDHFSAENFAAHLRLFPEGQHVALDGDRVVGQSSTFRISGEKVFCQHTFEEIVDHGNFGHHDPNGEWLYGADMSVHPDYRGRGISRMLYDARKALIRRLGMRGMVAGGMLPGYVAYRDQMPVEEYVAAVVAGRLSDPTLTPQLRSGFTVQGILYDHIRDALAPHAALIVWEA</sequence>
<dbReference type="Pfam" id="PF00583">
    <property type="entry name" value="Acetyltransf_1"/>
    <property type="match status" value="1"/>
</dbReference>
<evidence type="ECO:0000313" key="2">
    <source>
        <dbReference type="EMBL" id="OAN42892.1"/>
    </source>
</evidence>
<protein>
    <submittedName>
        <fullName evidence="2">GCN5 family acetyltransferase</fullName>
    </submittedName>
</protein>
<keyword evidence="2" id="KW-0808">Transferase</keyword>
<dbReference type="GO" id="GO:0016747">
    <property type="term" value="F:acyltransferase activity, transferring groups other than amino-acyl groups"/>
    <property type="evidence" value="ECO:0007669"/>
    <property type="project" value="InterPro"/>
</dbReference>
<dbReference type="CDD" id="cd04301">
    <property type="entry name" value="NAT_SF"/>
    <property type="match status" value="1"/>
</dbReference>
<feature type="domain" description="N-acetyltransferase" evidence="1">
    <location>
        <begin position="3"/>
        <end position="197"/>
    </location>
</feature>
<dbReference type="EMBL" id="LWQS01000082">
    <property type="protein sequence ID" value="OAN42892.1"/>
    <property type="molecule type" value="Genomic_DNA"/>
</dbReference>